<dbReference type="AlphaFoldDB" id="A0A268RIG7"/>
<protein>
    <submittedName>
        <fullName evidence="1">Ribonuclease</fullName>
    </submittedName>
</protein>
<proteinExistence type="predicted"/>
<sequence length="39" mass="4476">VEMNAGQECRILRIMSSDPTHYMDERYTPGSMITLTQLS</sequence>
<evidence type="ECO:0000313" key="1">
    <source>
        <dbReference type="EMBL" id="PAF20027.1"/>
    </source>
</evidence>
<dbReference type="Proteomes" id="UP000216133">
    <property type="component" value="Unassembled WGS sequence"/>
</dbReference>
<organism evidence="1 2">
    <name type="scientific">Shouchella clausii</name>
    <name type="common">Alkalihalobacillus clausii</name>
    <dbReference type="NCBI Taxonomy" id="79880"/>
    <lineage>
        <taxon>Bacteria</taxon>
        <taxon>Bacillati</taxon>
        <taxon>Bacillota</taxon>
        <taxon>Bacilli</taxon>
        <taxon>Bacillales</taxon>
        <taxon>Bacillaceae</taxon>
        <taxon>Shouchella</taxon>
    </lineage>
</organism>
<evidence type="ECO:0000313" key="2">
    <source>
        <dbReference type="Proteomes" id="UP000216133"/>
    </source>
</evidence>
<feature type="non-terminal residue" evidence="1">
    <location>
        <position position="1"/>
    </location>
</feature>
<name>A0A268RIG7_SHOCL</name>
<dbReference type="Pfam" id="PF14035">
    <property type="entry name" value="YlzJ"/>
    <property type="match status" value="1"/>
</dbReference>
<comment type="caution">
    <text evidence="1">The sequence shown here is derived from an EMBL/GenBank/DDBJ whole genome shotgun (WGS) entry which is preliminary data.</text>
</comment>
<reference evidence="1 2" key="1">
    <citation type="submission" date="2017-07" db="EMBL/GenBank/DDBJ databases">
        <title>Isolation and whole genome analysis of endospore-forming bacteria from heroin.</title>
        <authorList>
            <person name="Kalinowski J."/>
            <person name="Ahrens B."/>
            <person name="Al-Dilaimi A."/>
            <person name="Winkler A."/>
            <person name="Wibberg D."/>
            <person name="Schleenbecker U."/>
            <person name="Ruckert C."/>
            <person name="Wolfel R."/>
            <person name="Grass G."/>
        </authorList>
    </citation>
    <scope>NUCLEOTIDE SEQUENCE [LARGE SCALE GENOMIC DNA]</scope>
    <source>
        <strain evidence="1 2">7523-2</strain>
    </source>
</reference>
<dbReference type="InterPro" id="IPR025619">
    <property type="entry name" value="YlzJ"/>
</dbReference>
<dbReference type="EMBL" id="NPBS01000298">
    <property type="protein sequence ID" value="PAF20027.1"/>
    <property type="molecule type" value="Genomic_DNA"/>
</dbReference>
<gene>
    <name evidence="1" type="ORF">CHH61_23225</name>
</gene>
<accession>A0A268RIG7</accession>